<organism evidence="1 2">
    <name type="scientific">Fusarium solani</name>
    <name type="common">Filamentous fungus</name>
    <dbReference type="NCBI Taxonomy" id="169388"/>
    <lineage>
        <taxon>Eukaryota</taxon>
        <taxon>Fungi</taxon>
        <taxon>Dikarya</taxon>
        <taxon>Ascomycota</taxon>
        <taxon>Pezizomycotina</taxon>
        <taxon>Sordariomycetes</taxon>
        <taxon>Hypocreomycetidae</taxon>
        <taxon>Hypocreales</taxon>
        <taxon>Nectriaceae</taxon>
        <taxon>Fusarium</taxon>
        <taxon>Fusarium solani species complex</taxon>
    </lineage>
</organism>
<reference evidence="1" key="1">
    <citation type="journal article" date="2021" name="Nat. Commun.">
        <title>Genetic determinants of endophytism in the Arabidopsis root mycobiome.</title>
        <authorList>
            <person name="Mesny F."/>
            <person name="Miyauchi S."/>
            <person name="Thiergart T."/>
            <person name="Pickel B."/>
            <person name="Atanasova L."/>
            <person name="Karlsson M."/>
            <person name="Huettel B."/>
            <person name="Barry K.W."/>
            <person name="Haridas S."/>
            <person name="Chen C."/>
            <person name="Bauer D."/>
            <person name="Andreopoulos W."/>
            <person name="Pangilinan J."/>
            <person name="LaButti K."/>
            <person name="Riley R."/>
            <person name="Lipzen A."/>
            <person name="Clum A."/>
            <person name="Drula E."/>
            <person name="Henrissat B."/>
            <person name="Kohler A."/>
            <person name="Grigoriev I.V."/>
            <person name="Martin F.M."/>
            <person name="Hacquard S."/>
        </authorList>
    </citation>
    <scope>NUCLEOTIDE SEQUENCE</scope>
    <source>
        <strain evidence="1">FSSC 5 MPI-SDFR-AT-0091</strain>
    </source>
</reference>
<evidence type="ECO:0000313" key="1">
    <source>
        <dbReference type="EMBL" id="KAH7272809.1"/>
    </source>
</evidence>
<comment type="caution">
    <text evidence="1">The sequence shown here is derived from an EMBL/GenBank/DDBJ whole genome shotgun (WGS) entry which is preliminary data.</text>
</comment>
<accession>A0A9P9L2L0</accession>
<keyword evidence="2" id="KW-1185">Reference proteome</keyword>
<sequence length="117" mass="12834">MVNRNQILQQGVIGLVVKFSVAIRAASGSPGFDSQITHCFLTFLPISFIDSTGRIVFLFATRCSLAPSSNAVPVTADCTDHVTCNKPKRDWFSGKILRCHSSNVGEPWVRFPDHALL</sequence>
<gene>
    <name evidence="1" type="ORF">B0J15DRAFT_482875</name>
</gene>
<dbReference type="AlphaFoldDB" id="A0A9P9L2L0"/>
<proteinExistence type="predicted"/>
<protein>
    <submittedName>
        <fullName evidence="1">Uncharacterized protein</fullName>
    </submittedName>
</protein>
<name>A0A9P9L2L0_FUSSL</name>
<dbReference type="EMBL" id="JAGTJS010000003">
    <property type="protein sequence ID" value="KAH7272809.1"/>
    <property type="molecule type" value="Genomic_DNA"/>
</dbReference>
<feature type="non-terminal residue" evidence="1">
    <location>
        <position position="117"/>
    </location>
</feature>
<evidence type="ECO:0000313" key="2">
    <source>
        <dbReference type="Proteomes" id="UP000736672"/>
    </source>
</evidence>
<dbReference type="Proteomes" id="UP000736672">
    <property type="component" value="Unassembled WGS sequence"/>
</dbReference>
<dbReference type="OrthoDB" id="10531191at2759"/>